<dbReference type="EMBL" id="MLJW01000767">
    <property type="protein sequence ID" value="OIQ82781.1"/>
    <property type="molecule type" value="Genomic_DNA"/>
</dbReference>
<dbReference type="AlphaFoldDB" id="A0A1J5R3Q0"/>
<sequence>MAKTMNARTANPWYREPWPWLLMAGPFAVVIAGFVTLWLAIRSNDGLVNDHYYQKGLDINQTLARNARAQAFGLTAGISLTASHIAVRLAAAAPSFVPPSALRVTVSHPTRAGLDQRVVLPLQNGGYRGSFRLPAAGHWLVTIEDSAGTWRLESNIVLPAAGETLVGG</sequence>
<keyword evidence="1" id="KW-0812">Transmembrane</keyword>
<name>A0A1J5R3Q0_9ZZZZ</name>
<evidence type="ECO:0000256" key="1">
    <source>
        <dbReference type="SAM" id="Phobius"/>
    </source>
</evidence>
<protein>
    <submittedName>
        <fullName evidence="2">FixH</fullName>
    </submittedName>
</protein>
<comment type="caution">
    <text evidence="2">The sequence shown here is derived from an EMBL/GenBank/DDBJ whole genome shotgun (WGS) entry which is preliminary data.</text>
</comment>
<organism evidence="2">
    <name type="scientific">mine drainage metagenome</name>
    <dbReference type="NCBI Taxonomy" id="410659"/>
    <lineage>
        <taxon>unclassified sequences</taxon>
        <taxon>metagenomes</taxon>
        <taxon>ecological metagenomes</taxon>
    </lineage>
</organism>
<keyword evidence="1" id="KW-0472">Membrane</keyword>
<reference evidence="2" key="1">
    <citation type="submission" date="2016-10" db="EMBL/GenBank/DDBJ databases">
        <title>Sequence of Gallionella enrichment culture.</title>
        <authorList>
            <person name="Poehlein A."/>
            <person name="Muehling M."/>
            <person name="Daniel R."/>
        </authorList>
    </citation>
    <scope>NUCLEOTIDE SEQUENCE</scope>
</reference>
<evidence type="ECO:0000313" key="2">
    <source>
        <dbReference type="EMBL" id="OIQ82781.1"/>
    </source>
</evidence>
<proteinExistence type="predicted"/>
<keyword evidence="1" id="KW-1133">Transmembrane helix</keyword>
<accession>A0A1J5R3Q0</accession>
<dbReference type="Pfam" id="PF05751">
    <property type="entry name" value="FixH"/>
    <property type="match status" value="1"/>
</dbReference>
<feature type="transmembrane region" description="Helical" evidence="1">
    <location>
        <begin position="20"/>
        <end position="41"/>
    </location>
</feature>
<dbReference type="InterPro" id="IPR008620">
    <property type="entry name" value="FixH"/>
</dbReference>
<gene>
    <name evidence="2" type="ORF">GALL_354200</name>
</gene>